<gene>
    <name evidence="2" type="ORF">HBN54_003408</name>
</gene>
<name>A0ABX1HKK8_9BACT</name>
<reference evidence="2 3" key="1">
    <citation type="submission" date="2020-03" db="EMBL/GenBank/DDBJ databases">
        <title>Genomic Encyclopedia of Type Strains, Phase IV (KMG-V): Genome sequencing to study the core and pangenomes of soil and plant-associated prokaryotes.</title>
        <authorList>
            <person name="Whitman W."/>
        </authorList>
    </citation>
    <scope>NUCLEOTIDE SEQUENCE [LARGE SCALE GENOMIC DNA]</scope>
    <source>
        <strain evidence="2 3">1B</strain>
    </source>
</reference>
<keyword evidence="3" id="KW-1185">Reference proteome</keyword>
<evidence type="ECO:0000313" key="2">
    <source>
        <dbReference type="EMBL" id="NKI90798.1"/>
    </source>
</evidence>
<protein>
    <submittedName>
        <fullName evidence="2">2-iminobutanoate/2-iminopropanoate deaminase</fullName>
        <ecNumber evidence="2">3.5.99.10</ecNumber>
    </submittedName>
</protein>
<dbReference type="Gene3D" id="3.30.1330.40">
    <property type="entry name" value="RutC-like"/>
    <property type="match status" value="1"/>
</dbReference>
<evidence type="ECO:0000256" key="1">
    <source>
        <dbReference type="ARBA" id="ARBA00010552"/>
    </source>
</evidence>
<dbReference type="Pfam" id="PF01042">
    <property type="entry name" value="Ribonuc_L-PSP"/>
    <property type="match status" value="1"/>
</dbReference>
<dbReference type="EMBL" id="JAAVTK010000011">
    <property type="protein sequence ID" value="NKI90798.1"/>
    <property type="molecule type" value="Genomic_DNA"/>
</dbReference>
<dbReference type="SUPFAM" id="SSF55298">
    <property type="entry name" value="YjgF-like"/>
    <property type="match status" value="1"/>
</dbReference>
<dbReference type="InterPro" id="IPR035959">
    <property type="entry name" value="RutC-like_sf"/>
</dbReference>
<dbReference type="CDD" id="cd00448">
    <property type="entry name" value="YjgF_YER057c_UK114_family"/>
    <property type="match status" value="1"/>
</dbReference>
<organism evidence="2 3">
    <name type="scientific">Hymenobacter artigasi</name>
    <dbReference type="NCBI Taxonomy" id="2719616"/>
    <lineage>
        <taxon>Bacteria</taxon>
        <taxon>Pseudomonadati</taxon>
        <taxon>Bacteroidota</taxon>
        <taxon>Cytophagia</taxon>
        <taxon>Cytophagales</taxon>
        <taxon>Hymenobacteraceae</taxon>
        <taxon>Hymenobacter</taxon>
    </lineage>
</organism>
<sequence length="126" mass="13639">MTAKQNFSTANVPRSTDVFPHAVVANNLIFVSGTTGITPGTGQLSASFEEQARQAFRNIKTILEEMDSSLDKIVKTTVFMVSGNDFSILNKVYQEVFPDNAPARSTPQVMPFPAGILISVECIALV</sequence>
<dbReference type="InterPro" id="IPR006175">
    <property type="entry name" value="YjgF/YER057c/UK114"/>
</dbReference>
<dbReference type="EC" id="3.5.99.10" evidence="2"/>
<dbReference type="GO" id="GO:0120241">
    <property type="term" value="F:2-iminobutanoate/2-iminopropanoate deaminase"/>
    <property type="evidence" value="ECO:0007669"/>
    <property type="project" value="UniProtKB-EC"/>
</dbReference>
<dbReference type="PANTHER" id="PTHR11803:SF58">
    <property type="entry name" value="PROTEIN HMF1-RELATED"/>
    <property type="match status" value="1"/>
</dbReference>
<comment type="similarity">
    <text evidence="1">Belongs to the RutC family.</text>
</comment>
<dbReference type="RefSeq" id="WP_168674393.1">
    <property type="nucleotide sequence ID" value="NZ_JAAVTK010000011.1"/>
</dbReference>
<evidence type="ECO:0000313" key="3">
    <source>
        <dbReference type="Proteomes" id="UP000717634"/>
    </source>
</evidence>
<dbReference type="Proteomes" id="UP000717634">
    <property type="component" value="Unassembled WGS sequence"/>
</dbReference>
<dbReference type="PANTHER" id="PTHR11803">
    <property type="entry name" value="2-IMINOBUTANOATE/2-IMINOPROPANOATE DEAMINASE RIDA"/>
    <property type="match status" value="1"/>
</dbReference>
<proteinExistence type="inferred from homology"/>
<accession>A0ABX1HKK8</accession>
<comment type="caution">
    <text evidence="2">The sequence shown here is derived from an EMBL/GenBank/DDBJ whole genome shotgun (WGS) entry which is preliminary data.</text>
</comment>
<keyword evidence="2" id="KW-0378">Hydrolase</keyword>